<sequence>MRLHDPRIGDEVVVRTRPVAFSFFPTIQGSRREAMQSIVFSSDPWNIISHEINKISHDKQRDQALAFLAQARDFFNASSESDISAAKPLLLYYSFLNLAKCYISKKTGRVLGRVHHGLSENLPTTQGAIHGEVRVYVDPQPRDKVFQLFAEALNSPINNNNGSNNFLIRSEDFLSQILIGHRVFCNGEGLKEKFVSIEDIKYVHDPITKEIWLRVRYFADDFKRLSYPLTSLSKSLSGGVDWRNVNCDRQQSGRRLIEAETMNVWGYTQRPSQAIGEISKAVRGLVWRSVISIPPYRKYYVYRPTQAQFLMNQLLSIYLATFYLGSITRYKPEEFDKILKSDIGPFVMEFFANQPAQFLYLMASEFAEQEVARAAII</sequence>
<evidence type="ECO:0000313" key="2">
    <source>
        <dbReference type="Proteomes" id="UP001216558"/>
    </source>
</evidence>
<dbReference type="RefSeq" id="WP_273677781.1">
    <property type="nucleotide sequence ID" value="NZ_JAQQXQ010000005.1"/>
</dbReference>
<organism evidence="1 2">
    <name type="scientific">Erythrobacter fulvus</name>
    <dbReference type="NCBI Taxonomy" id="2987523"/>
    <lineage>
        <taxon>Bacteria</taxon>
        <taxon>Pseudomonadati</taxon>
        <taxon>Pseudomonadota</taxon>
        <taxon>Alphaproteobacteria</taxon>
        <taxon>Sphingomonadales</taxon>
        <taxon>Erythrobacteraceae</taxon>
        <taxon>Erythrobacter/Porphyrobacter group</taxon>
        <taxon>Erythrobacter</taxon>
    </lineage>
</organism>
<gene>
    <name evidence="1" type="ORF">OIK40_08540</name>
</gene>
<reference evidence="1 2" key="1">
    <citation type="submission" date="2022-10" db="EMBL/GenBank/DDBJ databases">
        <title>Erythrobacter sp. sf7 Genome sequencing.</title>
        <authorList>
            <person name="Park S."/>
        </authorList>
    </citation>
    <scope>NUCLEOTIDE SEQUENCE [LARGE SCALE GENOMIC DNA]</scope>
    <source>
        <strain evidence="2">sf7</strain>
    </source>
</reference>
<name>A0ABT5JQ89_9SPHN</name>
<keyword evidence="2" id="KW-1185">Reference proteome</keyword>
<dbReference type="Pfam" id="PF14175">
    <property type="entry name" value="YaaC"/>
    <property type="match status" value="1"/>
</dbReference>
<protein>
    <submittedName>
        <fullName evidence="1">YaaC family protein</fullName>
    </submittedName>
</protein>
<proteinExistence type="predicted"/>
<evidence type="ECO:0000313" key="1">
    <source>
        <dbReference type="EMBL" id="MDC8754686.1"/>
    </source>
</evidence>
<dbReference type="Proteomes" id="UP001216558">
    <property type="component" value="Unassembled WGS sequence"/>
</dbReference>
<dbReference type="InterPro" id="IPR026988">
    <property type="entry name" value="YaaC-like"/>
</dbReference>
<comment type="caution">
    <text evidence="1">The sequence shown here is derived from an EMBL/GenBank/DDBJ whole genome shotgun (WGS) entry which is preliminary data.</text>
</comment>
<accession>A0ABT5JQ89</accession>
<dbReference type="EMBL" id="JAQQXQ010000005">
    <property type="protein sequence ID" value="MDC8754686.1"/>
    <property type="molecule type" value="Genomic_DNA"/>
</dbReference>